<keyword evidence="3" id="KW-1185">Reference proteome</keyword>
<dbReference type="PATRIC" id="fig|1434120.4.peg.3660"/>
<feature type="transmembrane region" description="Helical" evidence="1">
    <location>
        <begin position="27"/>
        <end position="45"/>
    </location>
</feature>
<dbReference type="AlphaFoldDB" id="A0A0E3P6T7"/>
<proteinExistence type="predicted"/>
<organism evidence="2 3">
    <name type="scientific">Methanosarcina siciliae T4/M</name>
    <dbReference type="NCBI Taxonomy" id="1434120"/>
    <lineage>
        <taxon>Archaea</taxon>
        <taxon>Methanobacteriati</taxon>
        <taxon>Methanobacteriota</taxon>
        <taxon>Stenosarchaea group</taxon>
        <taxon>Methanomicrobia</taxon>
        <taxon>Methanosarcinales</taxon>
        <taxon>Methanosarcinaceae</taxon>
        <taxon>Methanosarcina</taxon>
    </lineage>
</organism>
<dbReference type="OrthoDB" id="137892at2157"/>
<name>A0A0E3P6T7_9EURY</name>
<feature type="transmembrane region" description="Helical" evidence="1">
    <location>
        <begin position="66"/>
        <end position="87"/>
    </location>
</feature>
<dbReference type="GeneID" id="24861697"/>
<dbReference type="EMBL" id="CP009506">
    <property type="protein sequence ID" value="AKB29518.1"/>
    <property type="molecule type" value="Genomic_DNA"/>
</dbReference>
<evidence type="ECO:0000256" key="1">
    <source>
        <dbReference type="SAM" id="Phobius"/>
    </source>
</evidence>
<sequence length="447" mass="50519">MTLIEELKQLGDNAKKDVKQLYGKVKVYPLISLLFIITVFLLIALPHWQVSGINDITEKVIQENQFRATLAQILGGVAIGIGLYYTWRRIAIAEEDLKITQENLKIAQEGQITERFTRAIEQLGNDKLEVRLGGIYALKRIANESKTDYWSIIEILTAYVRKNSPIEDKNVNNEEVEAPKKLSLDIQAILTVIRRCKPSLNTDEANYFSEDNRLIYDTNYVVENANYIIEAPTYLDFHDTYLWEADLFDAHFQGANFRGANLSEANLSNTKFEGASLVKANLKKARLWEAKFTGAFLMGAHLEEASLFQANLKYSFLTGAHLEGANFQNANLEMTFFADAHLEGAQLLEANLKEAYLSKANLKEAYLSKANLREANLREANLEGADLKEANLEGANLSKAKLKGAKNLTIDQLSKVKTLYGTELDDLLRIPLEKEYSHLFKNLKDEP</sequence>
<dbReference type="Pfam" id="PF00805">
    <property type="entry name" value="Pentapeptide"/>
    <property type="match status" value="3"/>
</dbReference>
<evidence type="ECO:0000313" key="3">
    <source>
        <dbReference type="Proteomes" id="UP000033111"/>
    </source>
</evidence>
<keyword evidence="1" id="KW-0472">Membrane</keyword>
<dbReference type="InterPro" id="IPR001646">
    <property type="entry name" value="5peptide_repeat"/>
</dbReference>
<keyword evidence="1" id="KW-0812">Transmembrane</keyword>
<dbReference type="PANTHER" id="PTHR14136">
    <property type="entry name" value="BTB_POZ DOMAIN-CONTAINING PROTEIN KCTD9"/>
    <property type="match status" value="1"/>
</dbReference>
<dbReference type="SUPFAM" id="SSF141571">
    <property type="entry name" value="Pentapeptide repeat-like"/>
    <property type="match status" value="1"/>
</dbReference>
<dbReference type="KEGG" id="msw:MSSIT_2799"/>
<dbReference type="PANTHER" id="PTHR14136:SF17">
    <property type="entry name" value="BTB_POZ DOMAIN-CONTAINING PROTEIN KCTD9"/>
    <property type="match status" value="1"/>
</dbReference>
<reference evidence="2 3" key="1">
    <citation type="submission" date="2014-07" db="EMBL/GenBank/DDBJ databases">
        <title>Methanogenic archaea and the global carbon cycle.</title>
        <authorList>
            <person name="Henriksen J.R."/>
            <person name="Luke J."/>
            <person name="Reinhart S."/>
            <person name="Benedict M.N."/>
            <person name="Youngblut N.D."/>
            <person name="Metcalf M.E."/>
            <person name="Whitaker R.J."/>
            <person name="Metcalf W.W."/>
        </authorList>
    </citation>
    <scope>NUCLEOTIDE SEQUENCE [LARGE SCALE GENOMIC DNA]</scope>
    <source>
        <strain evidence="2 3">T4/M</strain>
    </source>
</reference>
<dbReference type="InterPro" id="IPR051082">
    <property type="entry name" value="Pentapeptide-BTB/POZ_domain"/>
</dbReference>
<dbReference type="Proteomes" id="UP000033111">
    <property type="component" value="Chromosome"/>
</dbReference>
<dbReference type="Gene3D" id="2.160.20.80">
    <property type="entry name" value="E3 ubiquitin-protein ligase SopA"/>
    <property type="match status" value="2"/>
</dbReference>
<keyword evidence="1" id="KW-1133">Transmembrane helix</keyword>
<dbReference type="RefSeq" id="WP_052721671.1">
    <property type="nucleotide sequence ID" value="NZ_CP009506.1"/>
</dbReference>
<protein>
    <submittedName>
        <fullName evidence="2">Pentapeptide repeat family protein</fullName>
    </submittedName>
</protein>
<accession>A0A0E3P6T7</accession>
<dbReference type="HOGENOM" id="CLU_033401_0_1_2"/>
<evidence type="ECO:0000313" key="2">
    <source>
        <dbReference type="EMBL" id="AKB29518.1"/>
    </source>
</evidence>
<gene>
    <name evidence="2" type="ORF">MSSIT_2799</name>
</gene>